<protein>
    <submittedName>
        <fullName evidence="1">Uncharacterized protein</fullName>
    </submittedName>
</protein>
<organism evidence="1 2">
    <name type="scientific">Dysgonomonas termitidis</name>
    <dbReference type="NCBI Taxonomy" id="1516126"/>
    <lineage>
        <taxon>Bacteria</taxon>
        <taxon>Pseudomonadati</taxon>
        <taxon>Bacteroidota</taxon>
        <taxon>Bacteroidia</taxon>
        <taxon>Bacteroidales</taxon>
        <taxon>Dysgonomonadaceae</taxon>
        <taxon>Dysgonomonas</taxon>
    </lineage>
</organism>
<dbReference type="RefSeq" id="WP_379993930.1">
    <property type="nucleotide sequence ID" value="NZ_JBHSGN010000024.1"/>
</dbReference>
<accession>A0ABV9KRY0</accession>
<dbReference type="Proteomes" id="UP001596023">
    <property type="component" value="Unassembled WGS sequence"/>
</dbReference>
<evidence type="ECO:0000313" key="1">
    <source>
        <dbReference type="EMBL" id="MFC4672728.1"/>
    </source>
</evidence>
<reference evidence="2" key="1">
    <citation type="journal article" date="2019" name="Int. J. Syst. Evol. Microbiol.">
        <title>The Global Catalogue of Microorganisms (GCM) 10K type strain sequencing project: providing services to taxonomists for standard genome sequencing and annotation.</title>
        <authorList>
            <consortium name="The Broad Institute Genomics Platform"/>
            <consortium name="The Broad Institute Genome Sequencing Center for Infectious Disease"/>
            <person name="Wu L."/>
            <person name="Ma J."/>
        </authorList>
    </citation>
    <scope>NUCLEOTIDE SEQUENCE [LARGE SCALE GENOMIC DNA]</scope>
    <source>
        <strain evidence="2">CCUG 66188</strain>
    </source>
</reference>
<name>A0ABV9KRY0_9BACT</name>
<keyword evidence="2" id="KW-1185">Reference proteome</keyword>
<proteinExistence type="predicted"/>
<gene>
    <name evidence="1" type="ORF">ACFO6W_03370</name>
</gene>
<evidence type="ECO:0000313" key="2">
    <source>
        <dbReference type="Proteomes" id="UP001596023"/>
    </source>
</evidence>
<sequence>MSLLIGMKSESGNIRYISVSTEYKHKFDKIVATLRNFYKSPGKVNTLIELGNLHWLGTSPYKKSKGEDDLVNCEAIIRDRKLSPGKHGTQFADSEEDFVKKLERDCRSGLNCCFLFDDGQWYILVGSHKENIKTIDASVLQKSTRMDGLTVYTYEPDCSYQTLSEKEFHTWEEVRASSGRDNKTYYIFRGEKLLTIIHPAVKKAS</sequence>
<dbReference type="EMBL" id="JBHSGN010000024">
    <property type="protein sequence ID" value="MFC4672728.1"/>
    <property type="molecule type" value="Genomic_DNA"/>
</dbReference>
<comment type="caution">
    <text evidence="1">The sequence shown here is derived from an EMBL/GenBank/DDBJ whole genome shotgun (WGS) entry which is preliminary data.</text>
</comment>